<keyword evidence="8" id="KW-0119">Carbohydrate metabolism</keyword>
<dbReference type="AlphaFoldDB" id="A0A1S8GQN6"/>
<dbReference type="PANTHER" id="PTHR43661">
    <property type="entry name" value="D-XYLONATE DEHYDRATASE"/>
    <property type="match status" value="1"/>
</dbReference>
<dbReference type="GO" id="GO:0046872">
    <property type="term" value="F:metal ion binding"/>
    <property type="evidence" value="ECO:0007669"/>
    <property type="project" value="UniProtKB-KW"/>
</dbReference>
<keyword evidence="7" id="KW-0456">Lyase</keyword>
<evidence type="ECO:0000256" key="9">
    <source>
        <dbReference type="NCBIfam" id="TIGR01196"/>
    </source>
</evidence>
<dbReference type="PROSITE" id="PS00887">
    <property type="entry name" value="ILVD_EDD_2"/>
    <property type="match status" value="1"/>
</dbReference>
<evidence type="ECO:0000256" key="8">
    <source>
        <dbReference type="ARBA" id="ARBA00023277"/>
    </source>
</evidence>
<dbReference type="InterPro" id="IPR056740">
    <property type="entry name" value="ILV_EDD_C"/>
</dbReference>
<keyword evidence="4" id="KW-0408">Iron</keyword>
<dbReference type="Pfam" id="PF00920">
    <property type="entry name" value="ILVD_EDD_N"/>
    <property type="match status" value="1"/>
</dbReference>
<dbReference type="GO" id="GO:0009255">
    <property type="term" value="P:Entner-Doudoroff pathway through 6-phosphogluconate"/>
    <property type="evidence" value="ECO:0007669"/>
    <property type="project" value="UniProtKB-UniRule"/>
</dbReference>
<dbReference type="EC" id="4.2.1.12" evidence="9"/>
<dbReference type="SUPFAM" id="SSF143975">
    <property type="entry name" value="IlvD/EDD N-terminal domain-like"/>
    <property type="match status" value="1"/>
</dbReference>
<organism evidence="12 13">
    <name type="scientific">Bombella intestini</name>
    <dbReference type="NCBI Taxonomy" id="1539051"/>
    <lineage>
        <taxon>Bacteria</taxon>
        <taxon>Pseudomonadati</taxon>
        <taxon>Pseudomonadota</taxon>
        <taxon>Alphaproteobacteria</taxon>
        <taxon>Acetobacterales</taxon>
        <taxon>Acetobacteraceae</taxon>
        <taxon>Bombella</taxon>
    </lineage>
</organism>
<dbReference type="Proteomes" id="UP000200980">
    <property type="component" value="Unassembled WGS sequence"/>
</dbReference>
<evidence type="ECO:0000256" key="3">
    <source>
        <dbReference type="ARBA" id="ARBA00022723"/>
    </source>
</evidence>
<name>A0A1S8GQN6_9PROT</name>
<dbReference type="InterPro" id="IPR000581">
    <property type="entry name" value="ILV_EDD_N"/>
</dbReference>
<dbReference type="RefSeq" id="WP_077396199.1">
    <property type="nucleotide sequence ID" value="NZ_JATM01000002.1"/>
</dbReference>
<dbReference type="InterPro" id="IPR004786">
    <property type="entry name" value="6-phosphgluc_deHydtase"/>
</dbReference>
<keyword evidence="6" id="KW-0311">Gluconate utilization</keyword>
<dbReference type="Pfam" id="PF24877">
    <property type="entry name" value="ILV_EDD_C"/>
    <property type="match status" value="1"/>
</dbReference>
<dbReference type="OrthoDB" id="9807077at2"/>
<protein>
    <recommendedName>
        <fullName evidence="9">Phosphogluconate dehydratase</fullName>
        <ecNumber evidence="9">4.2.1.12</ecNumber>
    </recommendedName>
</protein>
<dbReference type="STRING" id="1539051.AL01_04325"/>
<dbReference type="InterPro" id="IPR042096">
    <property type="entry name" value="Dihydro-acid_dehy_C"/>
</dbReference>
<evidence type="ECO:0000256" key="5">
    <source>
        <dbReference type="ARBA" id="ARBA00023014"/>
    </source>
</evidence>
<evidence type="ECO:0000256" key="2">
    <source>
        <dbReference type="ARBA" id="ARBA00022485"/>
    </source>
</evidence>
<evidence type="ECO:0000313" key="12">
    <source>
        <dbReference type="EMBL" id="OOL18959.1"/>
    </source>
</evidence>
<accession>A0A1S8GQN6</accession>
<dbReference type="SUPFAM" id="SSF52016">
    <property type="entry name" value="LeuD/IlvD-like"/>
    <property type="match status" value="1"/>
</dbReference>
<dbReference type="InterPro" id="IPR020558">
    <property type="entry name" value="DiOHA_6PGluconate_deHydtase_CS"/>
</dbReference>
<feature type="domain" description="Dihydroxy-acid/6-phosphogluconate dehydratase C-terminal" evidence="11">
    <location>
        <begin position="407"/>
        <end position="598"/>
    </location>
</feature>
<comment type="similarity">
    <text evidence="1">Belongs to the IlvD/Edd family.</text>
</comment>
<dbReference type="GO" id="GO:0004456">
    <property type="term" value="F:phosphogluconate dehydratase activity"/>
    <property type="evidence" value="ECO:0007669"/>
    <property type="project" value="UniProtKB-UniRule"/>
</dbReference>
<keyword evidence="3" id="KW-0479">Metal-binding</keyword>
<dbReference type="GO" id="GO:0005829">
    <property type="term" value="C:cytosol"/>
    <property type="evidence" value="ECO:0007669"/>
    <property type="project" value="TreeGrafter"/>
</dbReference>
<dbReference type="GO" id="GO:0019521">
    <property type="term" value="P:D-gluconate metabolic process"/>
    <property type="evidence" value="ECO:0007669"/>
    <property type="project" value="UniProtKB-KW"/>
</dbReference>
<keyword evidence="5" id="KW-0411">Iron-sulfur</keyword>
<proteinExistence type="inferred from homology"/>
<feature type="domain" description="Dihydroxy-acid/6-phosphogluconate dehydratase N-terminal" evidence="10">
    <location>
        <begin position="67"/>
        <end position="381"/>
    </location>
</feature>
<evidence type="ECO:0000256" key="7">
    <source>
        <dbReference type="ARBA" id="ARBA00023239"/>
    </source>
</evidence>
<keyword evidence="2" id="KW-0004">4Fe-4S</keyword>
<dbReference type="Gene3D" id="3.50.30.80">
    <property type="entry name" value="IlvD/EDD C-terminal domain-like"/>
    <property type="match status" value="1"/>
</dbReference>
<dbReference type="PROSITE" id="PS00886">
    <property type="entry name" value="ILVD_EDD_1"/>
    <property type="match status" value="1"/>
</dbReference>
<evidence type="ECO:0000256" key="6">
    <source>
        <dbReference type="ARBA" id="ARBA00023064"/>
    </source>
</evidence>
<dbReference type="NCBIfam" id="TIGR01196">
    <property type="entry name" value="edd"/>
    <property type="match status" value="1"/>
</dbReference>
<sequence length="622" mass="66518">MSLNSVVESVTSRIIERSKTSRRRYLTLMERNREKGADRSRLTCGNLAHAVAASSAADKQELVFEQRPNLGIITTYNDMLSAHEPYGRYPEQMKVFAREVGATAQVAGGAPAMCDGVTQGQEGMDLSLFSRDVIAQSTAVGLSHAMYDGVALLGICDKIVPGLLMGALRFGHLPGMLIPSGPMTSGLPNKEKVRVRQLYVQGKIGKDELMKAEMASYHSEGTCTFYGTANTNQMMAEFLGLMMPDSSFIPVDTPLRQAMTRASVHRLVEISNKGKNPRPMAEVVNEKAIVNAIVGLMATGGSTNHTIHIPAVARAAGIIVNWEDFSELSAVVPTLCKVYPSGPSDVNKFNEVGGLPTVISELAGAGLLHRDAPTISENGLDDYAKRALMGNDKNVVYTPAKPSSDLEILRGAKEPFHPVGGIQLLQGNLGRGVYKSSAVADNLLTIEAPARVFQSQTAVKEAQKAGELHRDVVVIVIGQGPRGNGMPELHNLIPSLGVELDQGFKIALVTDGRLSGASGKVPAVVHVGPEAQVGGPLAKVRDGDVIRVCARTGKLEALVDEKEWAARTPTKPHRATAGTGRELFALMREAAPSAEEGASPMLFMMDRELEEIGDDVEKGTEV</sequence>
<evidence type="ECO:0000256" key="4">
    <source>
        <dbReference type="ARBA" id="ARBA00023004"/>
    </source>
</evidence>
<evidence type="ECO:0000259" key="11">
    <source>
        <dbReference type="Pfam" id="PF24877"/>
    </source>
</evidence>
<dbReference type="PANTHER" id="PTHR43661:SF1">
    <property type="entry name" value="PHOSPHOGLUCONATE DEHYDRATASE"/>
    <property type="match status" value="1"/>
</dbReference>
<reference evidence="12 13" key="1">
    <citation type="journal article" date="2016" name="PLoS ONE">
        <title>Whole-Genome Sequence Analysis of Bombella intestini LMG 28161T, a Novel Acetic Acid Bacterium Isolated from the Crop of a Red-Tailed Bumble Bee, Bombus lapidarius.</title>
        <authorList>
            <person name="Li L."/>
            <person name="Illeghems K."/>
            <person name="Van Kerrebroeck S."/>
            <person name="Borremans W."/>
            <person name="Cleenwerck I."/>
            <person name="Smagghe G."/>
            <person name="De Vuyst L."/>
            <person name="Vandamme P."/>
        </authorList>
    </citation>
    <scope>NUCLEOTIDE SEQUENCE [LARGE SCALE GENOMIC DNA]</scope>
    <source>
        <strain evidence="12 13">R-52487</strain>
    </source>
</reference>
<dbReference type="GO" id="GO:0051539">
    <property type="term" value="F:4 iron, 4 sulfur cluster binding"/>
    <property type="evidence" value="ECO:0007669"/>
    <property type="project" value="UniProtKB-KW"/>
</dbReference>
<gene>
    <name evidence="12" type="ORF">AL01_04325</name>
</gene>
<evidence type="ECO:0000256" key="1">
    <source>
        <dbReference type="ARBA" id="ARBA00006486"/>
    </source>
</evidence>
<evidence type="ECO:0000259" key="10">
    <source>
        <dbReference type="Pfam" id="PF00920"/>
    </source>
</evidence>
<dbReference type="InterPro" id="IPR037237">
    <property type="entry name" value="IlvD/EDD_N"/>
</dbReference>
<comment type="caution">
    <text evidence="12">The sequence shown here is derived from an EMBL/GenBank/DDBJ whole genome shotgun (WGS) entry which is preliminary data.</text>
</comment>
<dbReference type="EMBL" id="JATM01000002">
    <property type="protein sequence ID" value="OOL18959.1"/>
    <property type="molecule type" value="Genomic_DNA"/>
</dbReference>
<keyword evidence="13" id="KW-1185">Reference proteome</keyword>
<evidence type="ECO:0000313" key="13">
    <source>
        <dbReference type="Proteomes" id="UP000200980"/>
    </source>
</evidence>